<protein>
    <submittedName>
        <fullName evidence="2">Uncharacterized protein</fullName>
    </submittedName>
</protein>
<accession>A0A1A0DBM0</accession>
<feature type="region of interest" description="Disordered" evidence="1">
    <location>
        <begin position="1"/>
        <end position="32"/>
    </location>
</feature>
<reference evidence="2 3" key="1">
    <citation type="submission" date="2016-05" db="EMBL/GenBank/DDBJ databases">
        <title>Genome sequencing of Acetobacter pasteurianus strain SRCM100623.</title>
        <authorList>
            <person name="Song Y.R."/>
        </authorList>
    </citation>
    <scope>NUCLEOTIDE SEQUENCE [LARGE SCALE GENOMIC DNA]</scope>
    <source>
        <strain evidence="2 3">SRCM100623</strain>
    </source>
</reference>
<dbReference type="Proteomes" id="UP000093796">
    <property type="component" value="Unassembled WGS sequence"/>
</dbReference>
<comment type="caution">
    <text evidence="2">The sequence shown here is derived from an EMBL/GenBank/DDBJ whole genome shotgun (WGS) entry which is preliminary data.</text>
</comment>
<sequence length="32" mass="3497">MNGQAQNYGHNNGVLTTRDEEDRGHNQALQAG</sequence>
<organism evidence="2 3">
    <name type="scientific">Acetobacter pasteurianus</name>
    <name type="common">Acetobacter turbidans</name>
    <dbReference type="NCBI Taxonomy" id="438"/>
    <lineage>
        <taxon>Bacteria</taxon>
        <taxon>Pseudomonadati</taxon>
        <taxon>Pseudomonadota</taxon>
        <taxon>Alphaproteobacteria</taxon>
        <taxon>Acetobacterales</taxon>
        <taxon>Acetobacteraceae</taxon>
        <taxon>Acetobacter</taxon>
    </lineage>
</organism>
<evidence type="ECO:0000313" key="3">
    <source>
        <dbReference type="Proteomes" id="UP000093796"/>
    </source>
</evidence>
<evidence type="ECO:0000256" key="1">
    <source>
        <dbReference type="SAM" id="MobiDB-lite"/>
    </source>
</evidence>
<proteinExistence type="predicted"/>
<dbReference type="AlphaFoldDB" id="A0A1A0DBM0"/>
<gene>
    <name evidence="2" type="ORF">SRCM100623_01080</name>
</gene>
<evidence type="ECO:0000313" key="2">
    <source>
        <dbReference type="EMBL" id="OAZ72539.1"/>
    </source>
</evidence>
<dbReference type="EMBL" id="LYUD01000099">
    <property type="protein sequence ID" value="OAZ72539.1"/>
    <property type="molecule type" value="Genomic_DNA"/>
</dbReference>
<feature type="compositionally biased region" description="Polar residues" evidence="1">
    <location>
        <begin position="1"/>
        <end position="15"/>
    </location>
</feature>
<name>A0A1A0DBM0_ACEPA</name>